<feature type="compositionally biased region" description="Polar residues" evidence="1">
    <location>
        <begin position="99"/>
        <end position="111"/>
    </location>
</feature>
<evidence type="ECO:0000256" key="2">
    <source>
        <dbReference type="SAM" id="SignalP"/>
    </source>
</evidence>
<keyword evidence="2" id="KW-0732">Signal</keyword>
<gene>
    <name evidence="3" type="ORF">PYS61_06580</name>
</gene>
<evidence type="ECO:0000313" key="3">
    <source>
        <dbReference type="EMBL" id="WEG35576.1"/>
    </source>
</evidence>
<protein>
    <submittedName>
        <fullName evidence="3">Uncharacterized protein</fullName>
    </submittedName>
</protein>
<evidence type="ECO:0000256" key="1">
    <source>
        <dbReference type="SAM" id="MobiDB-lite"/>
    </source>
</evidence>
<proteinExistence type="predicted"/>
<reference evidence="3 4" key="1">
    <citation type="submission" date="2023-02" db="EMBL/GenBank/DDBJ databases">
        <title>Novel Oscillospiraceae bacterial genomes.</title>
        <authorList>
            <person name="Srinivasan S."/>
            <person name="Austin M.N."/>
            <person name="Fiedler T.L."/>
            <person name="Strenk S.M."/>
            <person name="Agnew K.J."/>
            <person name="Nagana Gowda G.A."/>
            <person name="Raftery D."/>
            <person name="Beamer M.A."/>
            <person name="Achilles S.L."/>
            <person name="Wiesenfeld H.C."/>
            <person name="Fredricks D.N."/>
            <person name="Hillier S.L."/>
        </authorList>
    </citation>
    <scope>NUCLEOTIDE SEQUENCE [LARGE SCALE GENOMIC DNA]</scope>
    <source>
        <strain evidence="3 4">CHIC02 1186E3-8</strain>
    </source>
</reference>
<feature type="region of interest" description="Disordered" evidence="1">
    <location>
        <begin position="97"/>
        <end position="139"/>
    </location>
</feature>
<accession>A0ABY8C4G1</accession>
<dbReference type="Proteomes" id="UP001220478">
    <property type="component" value="Chromosome"/>
</dbReference>
<feature type="chain" id="PRO_5045268915" evidence="2">
    <location>
        <begin position="32"/>
        <end position="329"/>
    </location>
</feature>
<evidence type="ECO:0000313" key="4">
    <source>
        <dbReference type="Proteomes" id="UP001220478"/>
    </source>
</evidence>
<dbReference type="RefSeq" id="WP_315568099.1">
    <property type="nucleotide sequence ID" value="NZ_CP118866.1"/>
</dbReference>
<keyword evidence="4" id="KW-1185">Reference proteome</keyword>
<organism evidence="3 4">
    <name type="scientific">Amygdalobacter indicium</name>
    <dbReference type="NCBI Taxonomy" id="3029272"/>
    <lineage>
        <taxon>Bacteria</taxon>
        <taxon>Bacillati</taxon>
        <taxon>Bacillota</taxon>
        <taxon>Clostridia</taxon>
        <taxon>Eubacteriales</taxon>
        <taxon>Oscillospiraceae</taxon>
        <taxon>Amygdalobacter</taxon>
    </lineage>
</organism>
<dbReference type="EMBL" id="CP118868">
    <property type="protein sequence ID" value="WEG35576.1"/>
    <property type="molecule type" value="Genomic_DNA"/>
</dbReference>
<name>A0ABY8C4G1_9FIRM</name>
<dbReference type="PROSITE" id="PS51257">
    <property type="entry name" value="PROKAR_LIPOPROTEIN"/>
    <property type="match status" value="1"/>
</dbReference>
<sequence length="329" mass="37318">MRINKVSLRFVSSALLLSFTFLYFMLTACNAASNVAKQKLSPGTAPFSLFRKNPANRGITVREADRSRKPLQTIPTTAKVTKPVDMPLLPLQPDLQNQANRLPETSNLPKSTRNEKLPEKLTDNEKMPIPTNIVPHNGKSKSEIMEENNRITEILRSYAQDKKLQQKTLNLPTRTIVDIRRMDTVEAQLLRFIDDERDKVGLVPYFANPDLTMNLLRQAIYNFSFLPADKLNTGVENAVILSYSKANHAGIAELADYFIATIRNNERYRIALLGDGMDQLSLQVLACRRQGDKLPYHYLLLAMSCNSQAKNNFQPRLPEPEIKGVYSQR</sequence>
<feature type="signal peptide" evidence="2">
    <location>
        <begin position="1"/>
        <end position="31"/>
    </location>
</feature>
<feature type="compositionally biased region" description="Basic and acidic residues" evidence="1">
    <location>
        <begin position="112"/>
        <end position="126"/>
    </location>
</feature>